<dbReference type="SUPFAM" id="SSF48008">
    <property type="entry name" value="GntR ligand-binding domain-like"/>
    <property type="match status" value="1"/>
</dbReference>
<dbReference type="Proteomes" id="UP000244810">
    <property type="component" value="Unassembled WGS sequence"/>
</dbReference>
<keyword evidence="1" id="KW-0805">Transcription regulation</keyword>
<evidence type="ECO:0000259" key="4">
    <source>
        <dbReference type="PROSITE" id="PS50949"/>
    </source>
</evidence>
<dbReference type="PRINTS" id="PR00035">
    <property type="entry name" value="HTHGNTR"/>
</dbReference>
<dbReference type="Pfam" id="PF00392">
    <property type="entry name" value="GntR"/>
    <property type="match status" value="1"/>
</dbReference>
<keyword evidence="6" id="KW-1185">Reference proteome</keyword>
<accession>A0A2T7UTX7</accession>
<dbReference type="Gene3D" id="1.10.10.10">
    <property type="entry name" value="Winged helix-like DNA-binding domain superfamily/Winged helix DNA-binding domain"/>
    <property type="match status" value="1"/>
</dbReference>
<dbReference type="PANTHER" id="PTHR43537:SF5">
    <property type="entry name" value="UXU OPERON TRANSCRIPTIONAL REGULATOR"/>
    <property type="match status" value="1"/>
</dbReference>
<dbReference type="InterPro" id="IPR000524">
    <property type="entry name" value="Tscrpt_reg_HTH_GntR"/>
</dbReference>
<organism evidence="5 6">
    <name type="scientific">Pararhodobacter aggregans</name>
    <dbReference type="NCBI Taxonomy" id="404875"/>
    <lineage>
        <taxon>Bacteria</taxon>
        <taxon>Pseudomonadati</taxon>
        <taxon>Pseudomonadota</taxon>
        <taxon>Alphaproteobacteria</taxon>
        <taxon>Rhodobacterales</taxon>
        <taxon>Paracoccaceae</taxon>
        <taxon>Pararhodobacter</taxon>
    </lineage>
</organism>
<dbReference type="PROSITE" id="PS50949">
    <property type="entry name" value="HTH_GNTR"/>
    <property type="match status" value="1"/>
</dbReference>
<dbReference type="InterPro" id="IPR036390">
    <property type="entry name" value="WH_DNA-bd_sf"/>
</dbReference>
<keyword evidence="3" id="KW-0804">Transcription</keyword>
<name>A0A2T7UTX7_9RHOB</name>
<evidence type="ECO:0000313" key="6">
    <source>
        <dbReference type="Proteomes" id="UP000244810"/>
    </source>
</evidence>
<dbReference type="SMART" id="SM00895">
    <property type="entry name" value="FCD"/>
    <property type="match status" value="1"/>
</dbReference>
<dbReference type="PANTHER" id="PTHR43537">
    <property type="entry name" value="TRANSCRIPTIONAL REGULATOR, GNTR FAMILY"/>
    <property type="match status" value="1"/>
</dbReference>
<evidence type="ECO:0000256" key="1">
    <source>
        <dbReference type="ARBA" id="ARBA00023015"/>
    </source>
</evidence>
<reference evidence="5 6" key="1">
    <citation type="journal article" date="2011" name="Syst. Appl. Microbiol.">
        <title>Defluviimonas denitrificans gen. nov., sp. nov., and Pararhodobacter aggregans gen. nov., sp. nov., non-phototrophic Rhodobacteraceae from the biofilter of a marine aquaculture.</title>
        <authorList>
            <person name="Foesel B.U."/>
            <person name="Drake H.L."/>
            <person name="Schramm A."/>
        </authorList>
    </citation>
    <scope>NUCLEOTIDE SEQUENCE [LARGE SCALE GENOMIC DNA]</scope>
    <source>
        <strain evidence="5 6">D1-19</strain>
    </source>
</reference>
<evidence type="ECO:0000313" key="5">
    <source>
        <dbReference type="EMBL" id="PVE48225.1"/>
    </source>
</evidence>
<evidence type="ECO:0000256" key="3">
    <source>
        <dbReference type="ARBA" id="ARBA00023163"/>
    </source>
</evidence>
<dbReference type="EMBL" id="QDDR01000003">
    <property type="protein sequence ID" value="PVE48225.1"/>
    <property type="molecule type" value="Genomic_DNA"/>
</dbReference>
<dbReference type="SMART" id="SM00345">
    <property type="entry name" value="HTH_GNTR"/>
    <property type="match status" value="1"/>
</dbReference>
<dbReference type="Pfam" id="PF07729">
    <property type="entry name" value="FCD"/>
    <property type="match status" value="1"/>
</dbReference>
<dbReference type="OrthoDB" id="9028214at2"/>
<keyword evidence="2" id="KW-0238">DNA-binding</keyword>
<dbReference type="AlphaFoldDB" id="A0A2T7UTX7"/>
<dbReference type="Gene3D" id="1.20.120.530">
    <property type="entry name" value="GntR ligand-binding domain-like"/>
    <property type="match status" value="1"/>
</dbReference>
<dbReference type="CDD" id="cd07377">
    <property type="entry name" value="WHTH_GntR"/>
    <property type="match status" value="1"/>
</dbReference>
<dbReference type="InterPro" id="IPR011711">
    <property type="entry name" value="GntR_C"/>
</dbReference>
<sequence>MNKSNRGRVVTVFKPVKSIRTFEAISDQIRRQIETGTLRPGDKLPAERELAIQFGVSRNAVREALRILESAGVLELQKGASGGAFILDGDGSNISQSISDMMALKRISLQHLTEARVELMNVILKLACAHADDADFALLEKNIEKSRVAIEAKDRDTQMELNAEFYSIIAQATKNPIYTLLVAPISEVVRRFVKDAGIRATIEVIDTREELLRLMRAREADRAIALLTEYLETTHRAILRRSPTETQPAPQ</sequence>
<protein>
    <submittedName>
        <fullName evidence="5">FadR family transcriptional regulator</fullName>
    </submittedName>
</protein>
<evidence type="ECO:0000256" key="2">
    <source>
        <dbReference type="ARBA" id="ARBA00023125"/>
    </source>
</evidence>
<dbReference type="GO" id="GO:0003700">
    <property type="term" value="F:DNA-binding transcription factor activity"/>
    <property type="evidence" value="ECO:0007669"/>
    <property type="project" value="InterPro"/>
</dbReference>
<feature type="domain" description="HTH gntR-type" evidence="4">
    <location>
        <begin position="19"/>
        <end position="89"/>
    </location>
</feature>
<dbReference type="InterPro" id="IPR008920">
    <property type="entry name" value="TF_FadR/GntR_C"/>
</dbReference>
<dbReference type="SUPFAM" id="SSF46785">
    <property type="entry name" value="Winged helix' DNA-binding domain"/>
    <property type="match status" value="1"/>
</dbReference>
<dbReference type="GO" id="GO:0003677">
    <property type="term" value="F:DNA binding"/>
    <property type="evidence" value="ECO:0007669"/>
    <property type="project" value="UniProtKB-KW"/>
</dbReference>
<dbReference type="InterPro" id="IPR036388">
    <property type="entry name" value="WH-like_DNA-bd_sf"/>
</dbReference>
<gene>
    <name evidence="5" type="ORF">DDE23_08865</name>
</gene>
<comment type="caution">
    <text evidence="5">The sequence shown here is derived from an EMBL/GenBank/DDBJ whole genome shotgun (WGS) entry which is preliminary data.</text>
</comment>
<proteinExistence type="predicted"/>